<feature type="domain" description="PEP-utilising enzyme mobile" evidence="2">
    <location>
        <begin position="506"/>
        <end position="576"/>
    </location>
</feature>
<comment type="caution">
    <text evidence="3">The sequence shown here is derived from an EMBL/GenBank/DDBJ whole genome shotgun (WGS) entry which is preliminary data.</text>
</comment>
<feature type="region of interest" description="Disordered" evidence="1">
    <location>
        <begin position="1"/>
        <end position="37"/>
    </location>
</feature>
<feature type="compositionally biased region" description="Polar residues" evidence="1">
    <location>
        <begin position="1"/>
        <end position="11"/>
    </location>
</feature>
<organism evidence="3 4">
    <name type="scientific">Blastococcus deserti</name>
    <dbReference type="NCBI Taxonomy" id="2259033"/>
    <lineage>
        <taxon>Bacteria</taxon>
        <taxon>Bacillati</taxon>
        <taxon>Actinomycetota</taxon>
        <taxon>Actinomycetes</taxon>
        <taxon>Geodermatophilales</taxon>
        <taxon>Geodermatophilaceae</taxon>
        <taxon>Blastococcus</taxon>
    </lineage>
</organism>
<dbReference type="SUPFAM" id="SSF52009">
    <property type="entry name" value="Phosphohistidine domain"/>
    <property type="match status" value="1"/>
</dbReference>
<dbReference type="InterPro" id="IPR008279">
    <property type="entry name" value="PEP-util_enz_mobile_dom"/>
</dbReference>
<reference evidence="4" key="1">
    <citation type="journal article" date="2019" name="Int. J. Syst. Evol. Microbiol.">
        <title>The Global Catalogue of Microorganisms (GCM) 10K type strain sequencing project: providing services to taxonomists for standard genome sequencing and annotation.</title>
        <authorList>
            <consortium name="The Broad Institute Genomics Platform"/>
            <consortium name="The Broad Institute Genome Sequencing Center for Infectious Disease"/>
            <person name="Wu L."/>
            <person name="Ma J."/>
        </authorList>
    </citation>
    <scope>NUCLEOTIDE SEQUENCE [LARGE SCALE GENOMIC DNA]</scope>
    <source>
        <strain evidence="4">JCM 3338</strain>
    </source>
</reference>
<dbReference type="InterPro" id="IPR051549">
    <property type="entry name" value="PEP_Utilizing_Enz"/>
</dbReference>
<name>A0ABW4X7Q7_9ACTN</name>
<protein>
    <submittedName>
        <fullName evidence="3">PEP-utilizing enzyme</fullName>
    </submittedName>
</protein>
<dbReference type="Proteomes" id="UP001597402">
    <property type="component" value="Unassembled WGS sequence"/>
</dbReference>
<dbReference type="Gene3D" id="3.50.30.10">
    <property type="entry name" value="Phosphohistidine domain"/>
    <property type="match status" value="1"/>
</dbReference>
<dbReference type="RefSeq" id="WP_376873711.1">
    <property type="nucleotide sequence ID" value="NZ_JBHUHP010000008.1"/>
</dbReference>
<proteinExistence type="predicted"/>
<dbReference type="InterPro" id="IPR036637">
    <property type="entry name" value="Phosphohistidine_dom_sf"/>
</dbReference>
<accession>A0ABW4X7Q7</accession>
<dbReference type="Pfam" id="PF00391">
    <property type="entry name" value="PEP-utilizers"/>
    <property type="match status" value="1"/>
</dbReference>
<evidence type="ECO:0000313" key="3">
    <source>
        <dbReference type="EMBL" id="MFD2091432.1"/>
    </source>
</evidence>
<keyword evidence="4" id="KW-1185">Reference proteome</keyword>
<sequence length="581" mass="61799">MTTTHPTSAPTLQPARPETTRAVQPPDPPGPGSWVLDPSHVPTPISGFFADAMPEGYVRGWRECLPRYGTLLEEVTPFFVDGFVYLQNRPVGAPPDAAGPPPREVWDAVVSQLPVVQERFAAAERALTGRIWRADLARWDSEIKPARLARQRALRAVDPRTLDDDALARHIDACRTALVEGVYQHHRHNMAAILPVALFLLTASGTTGRSTGELLELFRGSSPVSQGFPDEREQLRAALAADPSASAAVRDDGADPAAVLDRLRAAPGPVGRAASQYLDLVLETNVDSEDSVGAPGGSEAPELVLAAIRAAVEGRRAPALDTAGREAEIRASVPPEHRAAFDEALAEARLVYRLRDERAVYGDKLVGPIARRALLEAGRRLVARGRVAEPENAVDATAAEIGMLLLDGAGPSARELAARTDWRRTATYRQMPPFLGPPPAPPVPAEWLPPAAATVHAAMGLAVNAILEQPEARTTATSVQGLPVSRGTYEGRAVVVHDADDLRRVQPGDVLVATHTGPAFNLVLPLVGAIVTDRGGLLSHAAIVAREFGVPAVVGCSDATQVIRDGDRVRVDGETGVVSVR</sequence>
<evidence type="ECO:0000313" key="4">
    <source>
        <dbReference type="Proteomes" id="UP001597402"/>
    </source>
</evidence>
<dbReference type="EMBL" id="JBHUHP010000008">
    <property type="protein sequence ID" value="MFD2091432.1"/>
    <property type="molecule type" value="Genomic_DNA"/>
</dbReference>
<dbReference type="PANTHER" id="PTHR43615">
    <property type="entry name" value="PHOSPHOENOLPYRUVATE SYNTHASE-RELATED"/>
    <property type="match status" value="1"/>
</dbReference>
<evidence type="ECO:0000256" key="1">
    <source>
        <dbReference type="SAM" id="MobiDB-lite"/>
    </source>
</evidence>
<evidence type="ECO:0000259" key="2">
    <source>
        <dbReference type="Pfam" id="PF00391"/>
    </source>
</evidence>
<gene>
    <name evidence="3" type="ORF">ACFSHS_07560</name>
</gene>
<dbReference type="PANTHER" id="PTHR43615:SF1">
    <property type="entry name" value="PPDK_N DOMAIN-CONTAINING PROTEIN"/>
    <property type="match status" value="1"/>
</dbReference>